<name>A0A3P7QQN6_CYLGO</name>
<feature type="compositionally biased region" description="Polar residues" evidence="1">
    <location>
        <begin position="114"/>
        <end position="136"/>
    </location>
</feature>
<sequence>MFQRVRIKHSEIREFSFLFEDFDDIVTGETHQEESEGVDTNQQTGVCDCVHICSESPTVKPHENIVYDSIQVNNNGEQTALSAVDEEQSIDPFHKEISAVTLMEQPIPDVDRSLGTSGTSFKTRTAKTSWGQWNGM</sequence>
<dbReference type="EMBL" id="UYRV01122713">
    <property type="protein sequence ID" value="VDN33406.1"/>
    <property type="molecule type" value="Genomic_DNA"/>
</dbReference>
<feature type="region of interest" description="Disordered" evidence="1">
    <location>
        <begin position="110"/>
        <end position="136"/>
    </location>
</feature>
<organism evidence="2 3">
    <name type="scientific">Cylicostephanus goldi</name>
    <name type="common">Nematode worm</name>
    <dbReference type="NCBI Taxonomy" id="71465"/>
    <lineage>
        <taxon>Eukaryota</taxon>
        <taxon>Metazoa</taxon>
        <taxon>Ecdysozoa</taxon>
        <taxon>Nematoda</taxon>
        <taxon>Chromadorea</taxon>
        <taxon>Rhabditida</taxon>
        <taxon>Rhabditina</taxon>
        <taxon>Rhabditomorpha</taxon>
        <taxon>Strongyloidea</taxon>
        <taxon>Strongylidae</taxon>
        <taxon>Cylicostephanus</taxon>
    </lineage>
</organism>
<accession>A0A3P7QQN6</accession>
<reference evidence="2 3" key="1">
    <citation type="submission" date="2018-11" db="EMBL/GenBank/DDBJ databases">
        <authorList>
            <consortium name="Pathogen Informatics"/>
        </authorList>
    </citation>
    <scope>NUCLEOTIDE SEQUENCE [LARGE SCALE GENOMIC DNA]</scope>
</reference>
<dbReference type="Proteomes" id="UP000271889">
    <property type="component" value="Unassembled WGS sequence"/>
</dbReference>
<evidence type="ECO:0000313" key="3">
    <source>
        <dbReference type="Proteomes" id="UP000271889"/>
    </source>
</evidence>
<dbReference type="OrthoDB" id="5841685at2759"/>
<keyword evidence="3" id="KW-1185">Reference proteome</keyword>
<protein>
    <submittedName>
        <fullName evidence="2">Uncharacterized protein</fullName>
    </submittedName>
</protein>
<evidence type="ECO:0000313" key="2">
    <source>
        <dbReference type="EMBL" id="VDN33406.1"/>
    </source>
</evidence>
<proteinExistence type="predicted"/>
<dbReference type="AlphaFoldDB" id="A0A3P7QQN6"/>
<evidence type="ECO:0000256" key="1">
    <source>
        <dbReference type="SAM" id="MobiDB-lite"/>
    </source>
</evidence>
<gene>
    <name evidence="2" type="ORF">CGOC_LOCUS12383</name>
</gene>